<dbReference type="InterPro" id="IPR003399">
    <property type="entry name" value="Mce/MlaD"/>
</dbReference>
<name>A0A1W1C535_9ZZZZ</name>
<organism evidence="3">
    <name type="scientific">hydrothermal vent metagenome</name>
    <dbReference type="NCBI Taxonomy" id="652676"/>
    <lineage>
        <taxon>unclassified sequences</taxon>
        <taxon>metagenomes</taxon>
        <taxon>ecological metagenomes</taxon>
    </lineage>
</organism>
<dbReference type="EMBL" id="FPHF01000058">
    <property type="protein sequence ID" value="SFV60843.1"/>
    <property type="molecule type" value="Genomic_DNA"/>
</dbReference>
<keyword evidence="1" id="KW-0472">Membrane</keyword>
<evidence type="ECO:0000259" key="2">
    <source>
        <dbReference type="Pfam" id="PF02470"/>
    </source>
</evidence>
<keyword evidence="1" id="KW-0812">Transmembrane</keyword>
<evidence type="ECO:0000256" key="1">
    <source>
        <dbReference type="SAM" id="Phobius"/>
    </source>
</evidence>
<feature type="transmembrane region" description="Helical" evidence="1">
    <location>
        <begin position="7"/>
        <end position="29"/>
    </location>
</feature>
<dbReference type="Gene3D" id="1.20.5.300">
    <property type="match status" value="1"/>
</dbReference>
<gene>
    <name evidence="3" type="ORF">MNB_SM-4-231</name>
</gene>
<protein>
    <submittedName>
        <fullName evidence="3">ABC transport system periplasmic substrate binding protein</fullName>
    </submittedName>
</protein>
<dbReference type="AlphaFoldDB" id="A0A1W1C535"/>
<dbReference type="Pfam" id="PF02470">
    <property type="entry name" value="MlaD"/>
    <property type="match status" value="1"/>
</dbReference>
<reference evidence="3" key="1">
    <citation type="submission" date="2016-10" db="EMBL/GenBank/DDBJ databases">
        <authorList>
            <person name="de Groot N.N."/>
        </authorList>
    </citation>
    <scope>NUCLEOTIDE SEQUENCE</scope>
</reference>
<dbReference type="PANTHER" id="PTHR36698">
    <property type="entry name" value="BLL5892 PROTEIN"/>
    <property type="match status" value="1"/>
</dbReference>
<dbReference type="PANTHER" id="PTHR36698:SF2">
    <property type="entry name" value="MCE_MLAD DOMAIN-CONTAINING PROTEIN"/>
    <property type="match status" value="1"/>
</dbReference>
<sequence length="320" mass="35647">MNNRVNYTIVGILVIVAISLMIAFAYWLIKPELSNDVKKYTIYFDESVLGLKIDAPVKYRGISVGKVKVLEINPHNSEQVQVTISVLKTTPIKTNTVAKLTAQGITGLTYINLSMGGHNVEILAVKENEKYPVIKTVPSFFENFEKSLGSVSTRLSSTLGLTEELLGADNQKQMSLLLKHSASVMHKMDLLLDEKTINHIHSSSKNLDELSQKLNKMMPDIDSFLQKSTKWEDSIAESFDSITTSYVGITASMDEIKRAVSSGEFNIQDMGADVIPTMNNTFLQMQELMIRVEGALEQYNSSPSDILYKKETIKKAPGEK</sequence>
<accession>A0A1W1C535</accession>
<feature type="domain" description="Mce/MlaD" evidence="2">
    <location>
        <begin position="39"/>
        <end position="116"/>
    </location>
</feature>
<evidence type="ECO:0000313" key="3">
    <source>
        <dbReference type="EMBL" id="SFV60843.1"/>
    </source>
</evidence>
<proteinExistence type="predicted"/>
<keyword evidence="1" id="KW-1133">Transmembrane helix</keyword>